<sequence length="104" mass="11218">MPIASSLPSRPGHSAPLPVTWSPVALNARLDAERALHAAPRLPLRIVAEARLSVGRIISQVERRELTQGDATEQLRDVAQRLAEARLVEEAAHASRADAPLHLG</sequence>
<name>A0ABR8X178_9MICO</name>
<organism evidence="1 2">
    <name type="scientific">Microbacterium gallinarum</name>
    <dbReference type="NCBI Taxonomy" id="2762209"/>
    <lineage>
        <taxon>Bacteria</taxon>
        <taxon>Bacillati</taxon>
        <taxon>Actinomycetota</taxon>
        <taxon>Actinomycetes</taxon>
        <taxon>Micrococcales</taxon>
        <taxon>Microbacteriaceae</taxon>
        <taxon>Microbacterium</taxon>
    </lineage>
</organism>
<evidence type="ECO:0000313" key="2">
    <source>
        <dbReference type="Proteomes" id="UP000602532"/>
    </source>
</evidence>
<dbReference type="Proteomes" id="UP000602532">
    <property type="component" value="Unassembled WGS sequence"/>
</dbReference>
<keyword evidence="2" id="KW-1185">Reference proteome</keyword>
<accession>A0ABR8X178</accession>
<dbReference type="EMBL" id="JACSPM010000001">
    <property type="protein sequence ID" value="MBD8022566.1"/>
    <property type="molecule type" value="Genomic_DNA"/>
</dbReference>
<reference evidence="1 2" key="1">
    <citation type="submission" date="2020-08" db="EMBL/GenBank/DDBJ databases">
        <title>A Genomic Blueprint of the Chicken Gut Microbiome.</title>
        <authorList>
            <person name="Gilroy R."/>
            <person name="Ravi A."/>
            <person name="Getino M."/>
            <person name="Pursley I."/>
            <person name="Horton D.L."/>
            <person name="Alikhan N.-F."/>
            <person name="Baker D."/>
            <person name="Gharbi K."/>
            <person name="Hall N."/>
            <person name="Watson M."/>
            <person name="Adriaenssens E.M."/>
            <person name="Foster-Nyarko E."/>
            <person name="Jarju S."/>
            <person name="Secka A."/>
            <person name="Antonio M."/>
            <person name="Oren A."/>
            <person name="Chaudhuri R."/>
            <person name="La Ragione R.M."/>
            <person name="Hildebrand F."/>
            <person name="Pallen M.J."/>
        </authorList>
    </citation>
    <scope>NUCLEOTIDE SEQUENCE [LARGE SCALE GENOMIC DNA]</scope>
    <source>
        <strain evidence="1 2">Sa1CUA4</strain>
    </source>
</reference>
<evidence type="ECO:0000313" key="1">
    <source>
        <dbReference type="EMBL" id="MBD8022566.1"/>
    </source>
</evidence>
<proteinExistence type="predicted"/>
<protein>
    <submittedName>
        <fullName evidence="1">Uncharacterized protein</fullName>
    </submittedName>
</protein>
<comment type="caution">
    <text evidence="1">The sequence shown here is derived from an EMBL/GenBank/DDBJ whole genome shotgun (WGS) entry which is preliminary data.</text>
</comment>
<gene>
    <name evidence="1" type="ORF">H9622_03040</name>
</gene>
<dbReference type="RefSeq" id="WP_191764111.1">
    <property type="nucleotide sequence ID" value="NZ_JACSPM010000001.1"/>
</dbReference>